<dbReference type="SUPFAM" id="SSF50156">
    <property type="entry name" value="PDZ domain-like"/>
    <property type="match status" value="1"/>
</dbReference>
<dbReference type="Gene3D" id="2.30.42.10">
    <property type="match status" value="1"/>
</dbReference>
<dbReference type="EMBL" id="JAIBOA010000001">
    <property type="protein sequence ID" value="MBW8480772.1"/>
    <property type="molecule type" value="Genomic_DNA"/>
</dbReference>
<keyword evidence="2" id="KW-0378">Hydrolase</keyword>
<dbReference type="InterPro" id="IPR036034">
    <property type="entry name" value="PDZ_sf"/>
</dbReference>
<dbReference type="PANTHER" id="PTHR43343">
    <property type="entry name" value="PEPTIDASE S12"/>
    <property type="match status" value="1"/>
</dbReference>
<dbReference type="InterPro" id="IPR001940">
    <property type="entry name" value="Peptidase_S1C"/>
</dbReference>
<dbReference type="InterPro" id="IPR051201">
    <property type="entry name" value="Chloro_Bact_Ser_Proteases"/>
</dbReference>
<keyword evidence="1" id="KW-0645">Protease</keyword>
<evidence type="ECO:0000256" key="3">
    <source>
        <dbReference type="SAM" id="MobiDB-lite"/>
    </source>
</evidence>
<dbReference type="InterPro" id="IPR009003">
    <property type="entry name" value="Peptidase_S1_PA"/>
</dbReference>
<sequence>MPGPPEIQDHAGSAGPACAGPPAVGRDQSEVGSVDNRIGIGVRAGAVVLAGALALAACGEDSRTAARTGASASATASSGAAGGAAAGAPVAQTEAQYEKVVNEVLPSVVQIKTDEGEGSGVVYDDQGDIVTNAHVVAGAKQITVTAASGGQALDAELVGSFNADDLAVVKVSGANLKAARFADSGNAKVGQMVLAMGNPLGLAGSVTNGIVSALNRTVSTQREGAFPGATIGNAIQTSAAINPGNSGGALVDMSGQVLGIPTAAASDPQMGGAAVGIGFATPSNTVKSIVPQLIKDGKVSNTGRAALGVTVRTIIDQSGEETSVGVVSVTRGGPADAAGIKAGDMIVSVNGTRTPSQTELAEVLAQLSPGDTAKVEIKDTGGATRTVDVKLGELPGS</sequence>
<evidence type="ECO:0000256" key="1">
    <source>
        <dbReference type="ARBA" id="ARBA00022670"/>
    </source>
</evidence>
<proteinExistence type="predicted"/>
<dbReference type="SMART" id="SM00228">
    <property type="entry name" value="PDZ"/>
    <property type="match status" value="1"/>
</dbReference>
<dbReference type="SUPFAM" id="SSF50494">
    <property type="entry name" value="Trypsin-like serine proteases"/>
    <property type="match status" value="1"/>
</dbReference>
<feature type="region of interest" description="Disordered" evidence="3">
    <location>
        <begin position="1"/>
        <end position="29"/>
    </location>
</feature>
<feature type="compositionally biased region" description="Low complexity" evidence="3">
    <location>
        <begin position="11"/>
        <end position="23"/>
    </location>
</feature>
<dbReference type="Gene3D" id="2.40.10.120">
    <property type="match status" value="1"/>
</dbReference>
<reference evidence="5 6" key="1">
    <citation type="submission" date="2021-07" db="EMBL/GenBank/DDBJ databases">
        <title>Actinomadura sp. PM05-2 isolated from lichen.</title>
        <authorList>
            <person name="Somphong A."/>
            <person name="Phongsopitanun W."/>
            <person name="Tanasupawat S."/>
            <person name="Peongsungnone V."/>
        </authorList>
    </citation>
    <scope>NUCLEOTIDE SEQUENCE [LARGE SCALE GENOMIC DNA]</scope>
    <source>
        <strain evidence="5 6">PM05-2</strain>
    </source>
</reference>
<feature type="domain" description="PDZ" evidence="4">
    <location>
        <begin position="293"/>
        <end position="364"/>
    </location>
</feature>
<keyword evidence="6" id="KW-1185">Reference proteome</keyword>
<gene>
    <name evidence="5" type="ORF">K1Y72_00230</name>
</gene>
<evidence type="ECO:0000313" key="5">
    <source>
        <dbReference type="EMBL" id="MBW8480772.1"/>
    </source>
</evidence>
<dbReference type="PANTHER" id="PTHR43343:SF3">
    <property type="entry name" value="PROTEASE DO-LIKE 8, CHLOROPLASTIC"/>
    <property type="match status" value="1"/>
</dbReference>
<dbReference type="Pfam" id="PF13180">
    <property type="entry name" value="PDZ_2"/>
    <property type="match status" value="1"/>
</dbReference>
<comment type="caution">
    <text evidence="5">The sequence shown here is derived from an EMBL/GenBank/DDBJ whole genome shotgun (WGS) entry which is preliminary data.</text>
</comment>
<name>A0ABS7FK83_9ACTN</name>
<dbReference type="Pfam" id="PF13365">
    <property type="entry name" value="Trypsin_2"/>
    <property type="match status" value="1"/>
</dbReference>
<evidence type="ECO:0000313" key="6">
    <source>
        <dbReference type="Proteomes" id="UP000774570"/>
    </source>
</evidence>
<dbReference type="PROSITE" id="PS50106">
    <property type="entry name" value="PDZ"/>
    <property type="match status" value="1"/>
</dbReference>
<protein>
    <submittedName>
        <fullName evidence="5">Trypsin-like peptidase domain-containing protein</fullName>
    </submittedName>
</protein>
<evidence type="ECO:0000259" key="4">
    <source>
        <dbReference type="PROSITE" id="PS50106"/>
    </source>
</evidence>
<accession>A0ABS7FK83</accession>
<dbReference type="PRINTS" id="PR00834">
    <property type="entry name" value="PROTEASES2C"/>
</dbReference>
<organism evidence="5 6">
    <name type="scientific">Actinomadura parmotrematis</name>
    <dbReference type="NCBI Taxonomy" id="2864039"/>
    <lineage>
        <taxon>Bacteria</taxon>
        <taxon>Bacillati</taxon>
        <taxon>Actinomycetota</taxon>
        <taxon>Actinomycetes</taxon>
        <taxon>Streptosporangiales</taxon>
        <taxon>Thermomonosporaceae</taxon>
        <taxon>Actinomadura</taxon>
    </lineage>
</organism>
<dbReference type="InterPro" id="IPR001478">
    <property type="entry name" value="PDZ"/>
</dbReference>
<evidence type="ECO:0000256" key="2">
    <source>
        <dbReference type="ARBA" id="ARBA00022801"/>
    </source>
</evidence>
<dbReference type="Proteomes" id="UP000774570">
    <property type="component" value="Unassembled WGS sequence"/>
</dbReference>